<dbReference type="KEGG" id="scac:106090723"/>
<protein>
    <recommendedName>
        <fullName evidence="3">C-type lectin domain-containing protein</fullName>
    </recommendedName>
</protein>
<evidence type="ECO:0000259" key="3">
    <source>
        <dbReference type="PROSITE" id="PS50041"/>
    </source>
</evidence>
<name>A0A1I8PWW7_STOCA</name>
<sequence length="157" mass="18134">MLAKSFVLFVGLFQLASAAYWYKANDGNEYFIEASTNYNWLQAMDQCSRQGLQLVTIDHPSKNAALTTLLRSIFNSSPDLWIGHHDEFNTKSDKYRSWYTPYTGSSISFSYWGNHQPDNTNGGEHCAHIFRKADFKWNDGRCEAKFGFICERPHQSR</sequence>
<keyword evidence="2" id="KW-0732">Signal</keyword>
<dbReference type="Proteomes" id="UP000095300">
    <property type="component" value="Unassembled WGS sequence"/>
</dbReference>
<dbReference type="InterPro" id="IPR001304">
    <property type="entry name" value="C-type_lectin-like"/>
</dbReference>
<dbReference type="CDD" id="cd00037">
    <property type="entry name" value="CLECT"/>
    <property type="match status" value="1"/>
</dbReference>
<dbReference type="EnsemblMetazoa" id="SCAU011851-RA">
    <property type="protein sequence ID" value="SCAU011851-PA"/>
    <property type="gene ID" value="SCAU011851"/>
</dbReference>
<evidence type="ECO:0000256" key="1">
    <source>
        <dbReference type="ARBA" id="ARBA00023157"/>
    </source>
</evidence>
<dbReference type="VEuPathDB" id="VectorBase:SCAU011851"/>
<dbReference type="InterPro" id="IPR050111">
    <property type="entry name" value="C-type_lectin/snaclec_domain"/>
</dbReference>
<feature type="domain" description="C-type lectin" evidence="3">
    <location>
        <begin position="25"/>
        <end position="151"/>
    </location>
</feature>
<keyword evidence="5" id="KW-1185">Reference proteome</keyword>
<feature type="signal peptide" evidence="2">
    <location>
        <begin position="1"/>
        <end position="18"/>
    </location>
</feature>
<evidence type="ECO:0000256" key="2">
    <source>
        <dbReference type="SAM" id="SignalP"/>
    </source>
</evidence>
<dbReference type="AlphaFoldDB" id="A0A1I8PWW7"/>
<dbReference type="SMART" id="SM00034">
    <property type="entry name" value="CLECT"/>
    <property type="match status" value="1"/>
</dbReference>
<proteinExistence type="predicted"/>
<dbReference type="SUPFAM" id="SSF56436">
    <property type="entry name" value="C-type lectin-like"/>
    <property type="match status" value="1"/>
</dbReference>
<dbReference type="PROSITE" id="PS50041">
    <property type="entry name" value="C_TYPE_LECTIN_2"/>
    <property type="match status" value="1"/>
</dbReference>
<evidence type="ECO:0000313" key="4">
    <source>
        <dbReference type="EnsemblMetazoa" id="SCAU011851-PA"/>
    </source>
</evidence>
<reference evidence="4" key="1">
    <citation type="submission" date="2020-05" db="UniProtKB">
        <authorList>
            <consortium name="EnsemblMetazoa"/>
        </authorList>
    </citation>
    <scope>IDENTIFICATION</scope>
    <source>
        <strain evidence="4">USDA</strain>
    </source>
</reference>
<dbReference type="STRING" id="35570.A0A1I8PWW7"/>
<evidence type="ECO:0000313" key="5">
    <source>
        <dbReference type="Proteomes" id="UP000095300"/>
    </source>
</evidence>
<dbReference type="InterPro" id="IPR018378">
    <property type="entry name" value="C-type_lectin_CS"/>
</dbReference>
<organism evidence="4 5">
    <name type="scientific">Stomoxys calcitrans</name>
    <name type="common">Stable fly</name>
    <name type="synonym">Conops calcitrans</name>
    <dbReference type="NCBI Taxonomy" id="35570"/>
    <lineage>
        <taxon>Eukaryota</taxon>
        <taxon>Metazoa</taxon>
        <taxon>Ecdysozoa</taxon>
        <taxon>Arthropoda</taxon>
        <taxon>Hexapoda</taxon>
        <taxon>Insecta</taxon>
        <taxon>Pterygota</taxon>
        <taxon>Neoptera</taxon>
        <taxon>Endopterygota</taxon>
        <taxon>Diptera</taxon>
        <taxon>Brachycera</taxon>
        <taxon>Muscomorpha</taxon>
        <taxon>Muscoidea</taxon>
        <taxon>Muscidae</taxon>
        <taxon>Stomoxys</taxon>
    </lineage>
</organism>
<keyword evidence="1" id="KW-1015">Disulfide bond</keyword>
<dbReference type="PANTHER" id="PTHR22803">
    <property type="entry name" value="MANNOSE, PHOSPHOLIPASE, LECTIN RECEPTOR RELATED"/>
    <property type="match status" value="1"/>
</dbReference>
<accession>A0A1I8PWW7</accession>
<dbReference type="InterPro" id="IPR016187">
    <property type="entry name" value="CTDL_fold"/>
</dbReference>
<dbReference type="Pfam" id="PF00059">
    <property type="entry name" value="Lectin_C"/>
    <property type="match status" value="1"/>
</dbReference>
<feature type="chain" id="PRO_5009327448" description="C-type lectin domain-containing protein" evidence="2">
    <location>
        <begin position="19"/>
        <end position="157"/>
    </location>
</feature>
<dbReference type="PROSITE" id="PS00615">
    <property type="entry name" value="C_TYPE_LECTIN_1"/>
    <property type="match status" value="1"/>
</dbReference>
<dbReference type="OrthoDB" id="7773875at2759"/>
<gene>
    <name evidence="4" type="primary">106090723</name>
</gene>
<dbReference type="Gene3D" id="3.10.100.10">
    <property type="entry name" value="Mannose-Binding Protein A, subunit A"/>
    <property type="match status" value="1"/>
</dbReference>
<dbReference type="InterPro" id="IPR016186">
    <property type="entry name" value="C-type_lectin-like/link_sf"/>
</dbReference>